<name>A0ABI7XD41_FELCA</name>
<dbReference type="InterPro" id="IPR026081">
    <property type="entry name" value="DISC1"/>
</dbReference>
<sequence>MLGGGPQGAPAGGGGGHCAAEALRHRLEELEKEKGSPHFQLPSRQPALCSLLGHLDAQAQAALRHRASQLASSDGAQALLRMEPKRFEPTAQDALRVSITRRDWLLQEKQQLQKEIEALQARMSVLEAKDEQLRREIEEQERLLPWQGCDLAALVGRLSLGELQEVSKALHDTLALANQIPLHAEPPDAVRRKPFLYSQ</sequence>
<organism evidence="2 3">
    <name type="scientific">Felis catus</name>
    <name type="common">Cat</name>
    <name type="synonym">Felis silvestris catus</name>
    <dbReference type="NCBI Taxonomy" id="9685"/>
    <lineage>
        <taxon>Eukaryota</taxon>
        <taxon>Metazoa</taxon>
        <taxon>Chordata</taxon>
        <taxon>Craniata</taxon>
        <taxon>Vertebrata</taxon>
        <taxon>Euteleostomi</taxon>
        <taxon>Mammalia</taxon>
        <taxon>Eutheria</taxon>
        <taxon>Laurasiatheria</taxon>
        <taxon>Carnivora</taxon>
        <taxon>Feliformia</taxon>
        <taxon>Felidae</taxon>
        <taxon>Felinae</taxon>
        <taxon>Felis</taxon>
    </lineage>
</organism>
<proteinExistence type="predicted"/>
<dbReference type="PANTHER" id="PTHR14332:SF3">
    <property type="entry name" value="DISRUPTED IN SCHIZOPHRENIA 1 PROTEIN"/>
    <property type="match status" value="1"/>
</dbReference>
<keyword evidence="1" id="KW-0175">Coiled coil</keyword>
<evidence type="ECO:0000313" key="3">
    <source>
        <dbReference type="Proteomes" id="UP000823872"/>
    </source>
</evidence>
<accession>A0ABI7XD41</accession>
<gene>
    <name evidence="2" type="primary">DISC1</name>
</gene>
<keyword evidence="3" id="KW-1185">Reference proteome</keyword>
<evidence type="ECO:0008006" key="4">
    <source>
        <dbReference type="Google" id="ProtNLM"/>
    </source>
</evidence>
<evidence type="ECO:0000313" key="2">
    <source>
        <dbReference type="Ensembl" id="ENSFCTP00005020449.1"/>
    </source>
</evidence>
<reference evidence="2" key="2">
    <citation type="submission" date="2025-08" db="UniProtKB">
        <authorList>
            <consortium name="Ensembl"/>
        </authorList>
    </citation>
    <scope>IDENTIFICATION</scope>
    <source>
        <strain evidence="2">breed Abyssinian</strain>
    </source>
</reference>
<reference evidence="2" key="3">
    <citation type="submission" date="2025-09" db="UniProtKB">
        <authorList>
            <consortium name="Ensembl"/>
        </authorList>
    </citation>
    <scope>IDENTIFICATION</scope>
    <source>
        <strain evidence="2">breed Abyssinian</strain>
    </source>
</reference>
<dbReference type="SUPFAM" id="SSF46579">
    <property type="entry name" value="Prefoldin"/>
    <property type="match status" value="1"/>
</dbReference>
<dbReference type="PANTHER" id="PTHR14332">
    <property type="entry name" value="DISRUPTED IN SCHIZOPHRENIA 1 PROTEIN"/>
    <property type="match status" value="1"/>
</dbReference>
<protein>
    <recommendedName>
        <fullName evidence="4">DISC1 scaffold protein</fullName>
    </recommendedName>
</protein>
<evidence type="ECO:0000256" key="1">
    <source>
        <dbReference type="SAM" id="Coils"/>
    </source>
</evidence>
<dbReference type="GeneTree" id="ENSGT00390000006176"/>
<dbReference type="Proteomes" id="UP000823872">
    <property type="component" value="Chromosome D2"/>
</dbReference>
<feature type="coiled-coil region" evidence="1">
    <location>
        <begin position="102"/>
        <end position="143"/>
    </location>
</feature>
<dbReference type="Ensembl" id="ENSFCTT00005031120.1">
    <property type="protein sequence ID" value="ENSFCTP00005020449.1"/>
    <property type="gene ID" value="ENSFCTG00005011125.1"/>
</dbReference>
<reference evidence="2 3" key="1">
    <citation type="submission" date="2021-02" db="EMBL/GenBank/DDBJ databases">
        <title>Safari Cat Assemblies.</title>
        <authorList>
            <person name="Bredemeyer K.R."/>
            <person name="Murphy W.J."/>
        </authorList>
    </citation>
    <scope>NUCLEOTIDE SEQUENCE [LARGE SCALE GENOMIC DNA]</scope>
</reference>